<name>A0A9Q0KZK3_9MAGN</name>
<evidence type="ECO:0000313" key="6">
    <source>
        <dbReference type="Proteomes" id="UP001141806"/>
    </source>
</evidence>
<feature type="transmembrane region" description="Helical" evidence="3">
    <location>
        <begin position="95"/>
        <end position="115"/>
    </location>
</feature>
<evidence type="ECO:0000256" key="2">
    <source>
        <dbReference type="SAM" id="MobiDB-lite"/>
    </source>
</evidence>
<gene>
    <name evidence="5" type="ORF">NE237_010336</name>
</gene>
<feature type="compositionally biased region" description="Polar residues" evidence="2">
    <location>
        <begin position="285"/>
        <end position="304"/>
    </location>
</feature>
<feature type="region of interest" description="Disordered" evidence="2">
    <location>
        <begin position="282"/>
        <end position="304"/>
    </location>
</feature>
<keyword evidence="3" id="KW-0472">Membrane</keyword>
<accession>A0A9Q0KZK3</accession>
<protein>
    <recommendedName>
        <fullName evidence="4">DUF1664 domain-containing protein</fullName>
    </recommendedName>
</protein>
<keyword evidence="1" id="KW-0175">Coiled coil</keyword>
<organism evidence="5 6">
    <name type="scientific">Protea cynaroides</name>
    <dbReference type="NCBI Taxonomy" id="273540"/>
    <lineage>
        <taxon>Eukaryota</taxon>
        <taxon>Viridiplantae</taxon>
        <taxon>Streptophyta</taxon>
        <taxon>Embryophyta</taxon>
        <taxon>Tracheophyta</taxon>
        <taxon>Spermatophyta</taxon>
        <taxon>Magnoliopsida</taxon>
        <taxon>Proteales</taxon>
        <taxon>Proteaceae</taxon>
        <taxon>Protea</taxon>
    </lineage>
</organism>
<comment type="caution">
    <text evidence="5">The sequence shown here is derived from an EMBL/GenBank/DDBJ whole genome shotgun (WGS) entry which is preliminary data.</text>
</comment>
<evidence type="ECO:0000313" key="5">
    <source>
        <dbReference type="EMBL" id="KAJ4979556.1"/>
    </source>
</evidence>
<dbReference type="PANTHER" id="PTHR46667:SF6">
    <property type="entry name" value="OS01G0185100 PROTEIN"/>
    <property type="match status" value="1"/>
</dbReference>
<evidence type="ECO:0000256" key="3">
    <source>
        <dbReference type="SAM" id="Phobius"/>
    </source>
</evidence>
<proteinExistence type="predicted"/>
<dbReference type="OrthoDB" id="544175at2759"/>
<dbReference type="Proteomes" id="UP001141806">
    <property type="component" value="Unassembled WGS sequence"/>
</dbReference>
<feature type="transmembrane region" description="Helical" evidence="3">
    <location>
        <begin position="12"/>
        <end position="31"/>
    </location>
</feature>
<dbReference type="Pfam" id="PF07889">
    <property type="entry name" value="DUF1664"/>
    <property type="match status" value="1"/>
</dbReference>
<evidence type="ECO:0000259" key="4">
    <source>
        <dbReference type="Pfam" id="PF07889"/>
    </source>
</evidence>
<keyword evidence="3" id="KW-0812">Transmembrane</keyword>
<dbReference type="PANTHER" id="PTHR46667">
    <property type="entry name" value="OS05G0182700 PROTEIN"/>
    <property type="match status" value="1"/>
</dbReference>
<reference evidence="5" key="1">
    <citation type="journal article" date="2023" name="Plant J.">
        <title>The genome of the king protea, Protea cynaroides.</title>
        <authorList>
            <person name="Chang J."/>
            <person name="Duong T.A."/>
            <person name="Schoeman C."/>
            <person name="Ma X."/>
            <person name="Roodt D."/>
            <person name="Barker N."/>
            <person name="Li Z."/>
            <person name="Van de Peer Y."/>
            <person name="Mizrachi E."/>
        </authorList>
    </citation>
    <scope>NUCLEOTIDE SEQUENCE</scope>
    <source>
        <tissue evidence="5">Young leaves</tissue>
    </source>
</reference>
<keyword evidence="3" id="KW-1133">Transmembrane helix</keyword>
<dbReference type="EMBL" id="JAMYWD010000002">
    <property type="protein sequence ID" value="KAJ4979556.1"/>
    <property type="molecule type" value="Genomic_DNA"/>
</dbReference>
<evidence type="ECO:0000256" key="1">
    <source>
        <dbReference type="SAM" id="Coils"/>
    </source>
</evidence>
<keyword evidence="6" id="KW-1185">Reference proteome</keyword>
<feature type="domain" description="DUF1664" evidence="4">
    <location>
        <begin position="93"/>
        <end position="216"/>
    </location>
</feature>
<feature type="coiled-coil region" evidence="1">
    <location>
        <begin position="142"/>
        <end position="180"/>
    </location>
</feature>
<sequence length="304" mass="32814">MATQVGMGFSKILILVGAGYTGSILLSKGRLSELLGELQELVKGLEKSGDPSNADSEHSDAIASQVRRLAMEVRQLASSRQITVLNGNSGQIGNITSFVVPAAAIGALGYGYMWWKGLSFSDFMYVTKRHMANAVSGMTNHLEQLTNALAAAKRHLTQRIENLDGKLDDQKEMSKLIKNEVSEVSASLGQLGYDLNSIKDIICGLDGKILSLEGKQDIANAGVWYLCQFVGSKDPKMVDFLKAAPEPPSRARGFITQSGPEGLKLIMDSMMSEDTGKTDFGLQTGIDSYDSNPRMTRTPSIKGN</sequence>
<dbReference type="AlphaFoldDB" id="A0A9Q0KZK3"/>
<dbReference type="InterPro" id="IPR012458">
    <property type="entry name" value="DUF1664"/>
</dbReference>